<proteinExistence type="predicted"/>
<dbReference type="GO" id="GO:0003676">
    <property type="term" value="F:nucleic acid binding"/>
    <property type="evidence" value="ECO:0007669"/>
    <property type="project" value="InterPro"/>
</dbReference>
<evidence type="ECO:0000256" key="6">
    <source>
        <dbReference type="SAM" id="MobiDB-lite"/>
    </source>
</evidence>
<dbReference type="Pfam" id="PF20466">
    <property type="entry name" value="MmeI_TRD"/>
    <property type="match status" value="1"/>
</dbReference>
<dbReference type="Gene3D" id="3.40.50.150">
    <property type="entry name" value="Vaccinia Virus protein VP39"/>
    <property type="match status" value="2"/>
</dbReference>
<dbReference type="PRINTS" id="PR00507">
    <property type="entry name" value="N12N6MTFRASE"/>
</dbReference>
<evidence type="ECO:0000256" key="4">
    <source>
        <dbReference type="ARBA" id="ARBA00022691"/>
    </source>
</evidence>
<dbReference type="Proteomes" id="UP000028058">
    <property type="component" value="Unassembled WGS sequence"/>
</dbReference>
<dbReference type="GO" id="GO:0009007">
    <property type="term" value="F:site-specific DNA-methyltransferase (adenine-specific) activity"/>
    <property type="evidence" value="ECO:0007669"/>
    <property type="project" value="UniProtKB-EC"/>
</dbReference>
<evidence type="ECO:0000313" key="10">
    <source>
        <dbReference type="Proteomes" id="UP000028058"/>
    </source>
</evidence>
<dbReference type="Pfam" id="PF07669">
    <property type="entry name" value="Eco57I"/>
    <property type="match status" value="1"/>
</dbReference>
<evidence type="ECO:0000256" key="5">
    <source>
        <dbReference type="ARBA" id="ARBA00047942"/>
    </source>
</evidence>
<accession>A0A3R7I563</accession>
<dbReference type="EC" id="2.1.1.72" evidence="1"/>
<dbReference type="InterPro" id="IPR002052">
    <property type="entry name" value="DNA_methylase_N6_adenine_CS"/>
</dbReference>
<feature type="domain" description="Type II methyltransferase M.TaqI-like" evidence="7">
    <location>
        <begin position="706"/>
        <end position="987"/>
    </location>
</feature>
<dbReference type="EMBL" id="JNAD02000003">
    <property type="protein sequence ID" value="RKM97262.1"/>
    <property type="molecule type" value="Genomic_DNA"/>
</dbReference>
<evidence type="ECO:0000259" key="8">
    <source>
        <dbReference type="Pfam" id="PF20466"/>
    </source>
</evidence>
<feature type="domain" description="MmeI-like target recognition" evidence="8">
    <location>
        <begin position="1080"/>
        <end position="1262"/>
    </location>
</feature>
<dbReference type="PANTHER" id="PTHR33841">
    <property type="entry name" value="DNA METHYLTRANSFERASE YEEA-RELATED"/>
    <property type="match status" value="1"/>
</dbReference>
<name>A0A3R7I563_9ACTN</name>
<comment type="caution">
    <text evidence="9">The sequence shown here is derived from an EMBL/GenBank/DDBJ whole genome shotgun (WGS) entry which is preliminary data.</text>
</comment>
<dbReference type="InterPro" id="IPR029063">
    <property type="entry name" value="SAM-dependent_MTases_sf"/>
</dbReference>
<dbReference type="RefSeq" id="WP_043459578.1">
    <property type="nucleotide sequence ID" value="NZ_CP134822.1"/>
</dbReference>
<organism evidence="9 10">
    <name type="scientific">Streptomyces xinghaiensis</name>
    <dbReference type="NCBI Taxonomy" id="1038928"/>
    <lineage>
        <taxon>Bacteria</taxon>
        <taxon>Bacillati</taxon>
        <taxon>Actinomycetota</taxon>
        <taxon>Actinomycetes</taxon>
        <taxon>Kitasatosporales</taxon>
        <taxon>Streptomycetaceae</taxon>
        <taxon>Streptomyces</taxon>
    </lineage>
</organism>
<dbReference type="InterPro" id="IPR046820">
    <property type="entry name" value="MmeI_TRD"/>
</dbReference>
<gene>
    <name evidence="9" type="ORF">SFRA_008490</name>
</gene>
<protein>
    <recommendedName>
        <fullName evidence="1">site-specific DNA-methyltransferase (adenine-specific)</fullName>
        <ecNumber evidence="1">2.1.1.72</ecNumber>
    </recommendedName>
</protein>
<evidence type="ECO:0000313" key="9">
    <source>
        <dbReference type="EMBL" id="RKM97262.1"/>
    </source>
</evidence>
<keyword evidence="4" id="KW-0949">S-adenosyl-L-methionine</keyword>
<keyword evidence="2" id="KW-0489">Methyltransferase</keyword>
<keyword evidence="10" id="KW-1185">Reference proteome</keyword>
<dbReference type="SUPFAM" id="SSF53335">
    <property type="entry name" value="S-adenosyl-L-methionine-dependent methyltransferases"/>
    <property type="match status" value="1"/>
</dbReference>
<feature type="region of interest" description="Disordered" evidence="6">
    <location>
        <begin position="1394"/>
        <end position="1421"/>
    </location>
</feature>
<dbReference type="GO" id="GO:0032259">
    <property type="term" value="P:methylation"/>
    <property type="evidence" value="ECO:0007669"/>
    <property type="project" value="UniProtKB-KW"/>
</dbReference>
<dbReference type="InterPro" id="IPR050953">
    <property type="entry name" value="N4_N6_ade-DNA_methylase"/>
</dbReference>
<sequence length="1440" mass="159985">MSRRRTTTSKGLAAARAKALDGRGQHQRWLDLTEVSGPFLTMPVLLEAWPQLDAVEKEERARLRARHADWQADTTAGRGEWVAYILRTLLGWGDALTLRQGEDDDLALDRLTLPVPEHDTRVRPDFALAEPGAPLGAEPDAESAAKRVRLLGLLLPNGTSPTARTGWDDWAATPADRLARLCRHHGVPLGLATDGRWWCLVWAPVGGVTTTAVFDAIEWGGTAERDVVRAFRSLLSRQRFFSYDEPETLVGLLKKSLDAGDDVTEALGVQVRQAVELLVDAIGRADARAMERGAPGLRAEGVSAGEVYRAAVAVMMRVVFLLFAEERGLLPADNPVYAQSYSARFLRDELKKRADAEGEDALDHTTSAWHRLIALFHAVHGGVDHPELHLPAYDGSIFDPRVYPWLEERSPLLPIDDRTVLHMLQSVQEVHVGTGRQREVRTLSFRALDVEQIGYVYEGLLSYGGERAVEPMVGLIGPGGSEHEVPLRELEALAAQSKDVRALAKKIHTKWKEPKPPASEAALAKALAPFKDAGEAEEARRLLQAASRDAALTDRLMPFFRIIRRDLRGLPVVIHSGALFVTESALRKNTGTHYTPRFLAEEVVRHALEPLVYEVGPLQTADEGEWVPKSADRILELKVADIAMGSAAFLVAACRYLADRLIEAWARKGDERAVAYRAGRAVDAVTAVDAELDPVVIEARREVIEHCLYGADVNPMAVEMAKLSLWLVSMDPSRPFTFLDDRMVAGDSLLGVANMDQIQGLHLKPMKQDDVWAAKARDSVNALTDERLAITAIKGVDLEALRRKRERLALVNEHAERLRLVGDLLTGAALGTCASGRVLWYEPEGGERMRDLFPYGAKMAAAVVEEGVEDDTEVVRVARETAREWLAAELPNDGLERTPLHWPLVFPEVFTERGGFDAIVGNPPFLGGKKLTGAMGEAYREYLVEFLAGGRRGSADLVAYFELRAHGLLNVRGQTGLIATNTLAQGDSREVSLDQLERSGVLIRRAVKSARWPSRSANLEYCAVWTSRERLGEGVECILGGAAVLHGISTSLNPGTRVTSWGEPLVCGRGIAFQGAIVLGDGFTLSEGEARAWIAKDKRYSDVLFPYLNGQDVNRNAHHGTDRWIINFHDWPIEKARQYPLAFSKVESDVKPECERKDPKSYAGLMDRWWQYWRRRGDLLNAVADLDRCIVITRHSKAVMPVVVPTGHVYSEATIVFASDDLALLAFLSSAPHYWWTIDRCSTLETRIRYTPTDVFETVVRPPLIIRLRTAGTRLDTRRRDLMLRRNIGLTDTYNLVHDETCQDADIIELRRMHEEIDKATIEAYGWLDLLDETGATESADPTHERVPLDHGFHSTDQGPRYTIGLLARTEIIDRLRQLNHQAYADEVFLGLHKKPAKHPDMPPPSQEALRKKAQGKMGKKGEVVDFDDGALFRPEGTIF</sequence>
<evidence type="ECO:0000256" key="3">
    <source>
        <dbReference type="ARBA" id="ARBA00022679"/>
    </source>
</evidence>
<evidence type="ECO:0000256" key="1">
    <source>
        <dbReference type="ARBA" id="ARBA00011900"/>
    </source>
</evidence>
<reference evidence="9 10" key="1">
    <citation type="journal article" date="2014" name="Genome Announc.">
        <title>Draft Genome Sequence of Streptomyces fradiae ATCC 19609, a Strain Highly Sensitive to Antibiotics.</title>
        <authorList>
            <person name="Bekker O.B."/>
            <person name="Klimina K.M."/>
            <person name="Vatlin A.A."/>
            <person name="Zakharevich N.V."/>
            <person name="Kasianov A.S."/>
            <person name="Danilenko V.N."/>
        </authorList>
    </citation>
    <scope>NUCLEOTIDE SEQUENCE [LARGE SCALE GENOMIC DNA]</scope>
    <source>
        <strain evidence="9 10">ATCC 19609</strain>
    </source>
</reference>
<keyword evidence="3" id="KW-0808">Transferase</keyword>
<dbReference type="PANTHER" id="PTHR33841:SF1">
    <property type="entry name" value="DNA METHYLTRANSFERASE A"/>
    <property type="match status" value="1"/>
</dbReference>
<dbReference type="PROSITE" id="PS00092">
    <property type="entry name" value="N6_MTASE"/>
    <property type="match status" value="1"/>
</dbReference>
<dbReference type="OrthoDB" id="4280289at2"/>
<dbReference type="GO" id="GO:0006304">
    <property type="term" value="P:DNA modification"/>
    <property type="evidence" value="ECO:0007669"/>
    <property type="project" value="InterPro"/>
</dbReference>
<evidence type="ECO:0000259" key="7">
    <source>
        <dbReference type="Pfam" id="PF07669"/>
    </source>
</evidence>
<evidence type="ECO:0000256" key="2">
    <source>
        <dbReference type="ARBA" id="ARBA00022603"/>
    </source>
</evidence>
<comment type="catalytic activity">
    <reaction evidence="5">
        <text>a 2'-deoxyadenosine in DNA + S-adenosyl-L-methionine = an N(6)-methyl-2'-deoxyadenosine in DNA + S-adenosyl-L-homocysteine + H(+)</text>
        <dbReference type="Rhea" id="RHEA:15197"/>
        <dbReference type="Rhea" id="RHEA-COMP:12418"/>
        <dbReference type="Rhea" id="RHEA-COMP:12419"/>
        <dbReference type="ChEBI" id="CHEBI:15378"/>
        <dbReference type="ChEBI" id="CHEBI:57856"/>
        <dbReference type="ChEBI" id="CHEBI:59789"/>
        <dbReference type="ChEBI" id="CHEBI:90615"/>
        <dbReference type="ChEBI" id="CHEBI:90616"/>
        <dbReference type="EC" id="2.1.1.72"/>
    </reaction>
</comment>
<dbReference type="InterPro" id="IPR011639">
    <property type="entry name" value="MethylTrfase_TaqI-like_dom"/>
</dbReference>